<dbReference type="GO" id="GO:0008409">
    <property type="term" value="F:5'-3' exonuclease activity"/>
    <property type="evidence" value="ECO:0007669"/>
    <property type="project" value="TreeGrafter"/>
</dbReference>
<feature type="domain" description="XPG N-terminal" evidence="8">
    <location>
        <begin position="1"/>
        <end position="100"/>
    </location>
</feature>
<dbReference type="GO" id="GO:0046872">
    <property type="term" value="F:metal ion binding"/>
    <property type="evidence" value="ECO:0007669"/>
    <property type="project" value="UniProtKB-KW"/>
</dbReference>
<dbReference type="GO" id="GO:0003677">
    <property type="term" value="F:DNA binding"/>
    <property type="evidence" value="ECO:0007669"/>
    <property type="project" value="InterPro"/>
</dbReference>
<dbReference type="GO" id="GO:0006281">
    <property type="term" value="P:DNA repair"/>
    <property type="evidence" value="ECO:0007669"/>
    <property type="project" value="UniProtKB-ARBA"/>
</dbReference>
<keyword evidence="2" id="KW-0540">Nuclease</keyword>
<dbReference type="SMART" id="SM00279">
    <property type="entry name" value="HhH2"/>
    <property type="match status" value="1"/>
</dbReference>
<evidence type="ECO:0000256" key="2">
    <source>
        <dbReference type="ARBA" id="ARBA00022722"/>
    </source>
</evidence>
<dbReference type="OrthoDB" id="31113at2759"/>
<reference evidence="9 10" key="1">
    <citation type="journal article" date="2019" name="Nat. Ecol. Evol.">
        <title>Megaphylogeny resolves global patterns of mushroom evolution.</title>
        <authorList>
            <person name="Varga T."/>
            <person name="Krizsan K."/>
            <person name="Foldi C."/>
            <person name="Dima B."/>
            <person name="Sanchez-Garcia M."/>
            <person name="Sanchez-Ramirez S."/>
            <person name="Szollosi G.J."/>
            <person name="Szarkandi J.G."/>
            <person name="Papp V."/>
            <person name="Albert L."/>
            <person name="Andreopoulos W."/>
            <person name="Angelini C."/>
            <person name="Antonin V."/>
            <person name="Barry K.W."/>
            <person name="Bougher N.L."/>
            <person name="Buchanan P."/>
            <person name="Buyck B."/>
            <person name="Bense V."/>
            <person name="Catcheside P."/>
            <person name="Chovatia M."/>
            <person name="Cooper J."/>
            <person name="Damon W."/>
            <person name="Desjardin D."/>
            <person name="Finy P."/>
            <person name="Geml J."/>
            <person name="Haridas S."/>
            <person name="Hughes K."/>
            <person name="Justo A."/>
            <person name="Karasinski D."/>
            <person name="Kautmanova I."/>
            <person name="Kiss B."/>
            <person name="Kocsube S."/>
            <person name="Kotiranta H."/>
            <person name="LaButti K.M."/>
            <person name="Lechner B.E."/>
            <person name="Liimatainen K."/>
            <person name="Lipzen A."/>
            <person name="Lukacs Z."/>
            <person name="Mihaltcheva S."/>
            <person name="Morgado L.N."/>
            <person name="Niskanen T."/>
            <person name="Noordeloos M.E."/>
            <person name="Ohm R.A."/>
            <person name="Ortiz-Santana B."/>
            <person name="Ovrebo C."/>
            <person name="Racz N."/>
            <person name="Riley R."/>
            <person name="Savchenko A."/>
            <person name="Shiryaev A."/>
            <person name="Soop K."/>
            <person name="Spirin V."/>
            <person name="Szebenyi C."/>
            <person name="Tomsovsky M."/>
            <person name="Tulloss R.E."/>
            <person name="Uehling J."/>
            <person name="Grigoriev I.V."/>
            <person name="Vagvolgyi C."/>
            <person name="Papp T."/>
            <person name="Martin F.M."/>
            <person name="Miettinen O."/>
            <person name="Hibbett D.S."/>
            <person name="Nagy L.G."/>
        </authorList>
    </citation>
    <scope>NUCLEOTIDE SEQUENCE [LARGE SCALE GENOMIC DNA]</scope>
    <source>
        <strain evidence="9 10">CBS 121175</strain>
    </source>
</reference>
<feature type="domain" description="XPG-I" evidence="7">
    <location>
        <begin position="309"/>
        <end position="379"/>
    </location>
</feature>
<accession>A0A5C3L0X3</accession>
<comment type="cofactor">
    <cofactor evidence="1">
        <name>Mg(2+)</name>
        <dbReference type="ChEBI" id="CHEBI:18420"/>
    </cofactor>
</comment>
<keyword evidence="5" id="KW-0378">Hydrolase</keyword>
<dbReference type="Gene3D" id="3.40.50.1010">
    <property type="entry name" value="5'-nuclease"/>
    <property type="match status" value="2"/>
</dbReference>
<dbReference type="SMART" id="SM00485">
    <property type="entry name" value="XPGN"/>
    <property type="match status" value="1"/>
</dbReference>
<dbReference type="GO" id="GO:0005634">
    <property type="term" value="C:nucleus"/>
    <property type="evidence" value="ECO:0007669"/>
    <property type="project" value="TreeGrafter"/>
</dbReference>
<dbReference type="InterPro" id="IPR008918">
    <property type="entry name" value="HhH2"/>
</dbReference>
<dbReference type="InterPro" id="IPR029060">
    <property type="entry name" value="PIN-like_dom_sf"/>
</dbReference>
<dbReference type="SUPFAM" id="SSF88723">
    <property type="entry name" value="PIN domain-like"/>
    <property type="match status" value="1"/>
</dbReference>
<dbReference type="Gene3D" id="1.10.150.20">
    <property type="entry name" value="5' to 3' exonuclease, C-terminal subdomain"/>
    <property type="match status" value="1"/>
</dbReference>
<proteinExistence type="predicted"/>
<evidence type="ECO:0000256" key="4">
    <source>
        <dbReference type="ARBA" id="ARBA00022759"/>
    </source>
</evidence>
<keyword evidence="6" id="KW-0460">Magnesium</keyword>
<dbReference type="PRINTS" id="PR00853">
    <property type="entry name" value="XPGRADSUPER"/>
</dbReference>
<evidence type="ECO:0000259" key="7">
    <source>
        <dbReference type="SMART" id="SM00484"/>
    </source>
</evidence>
<evidence type="ECO:0000256" key="5">
    <source>
        <dbReference type="ARBA" id="ARBA00022801"/>
    </source>
</evidence>
<dbReference type="Pfam" id="PF00867">
    <property type="entry name" value="XPG_I"/>
    <property type="match status" value="1"/>
</dbReference>
<evidence type="ECO:0000313" key="10">
    <source>
        <dbReference type="Proteomes" id="UP000307440"/>
    </source>
</evidence>
<evidence type="ECO:0000256" key="1">
    <source>
        <dbReference type="ARBA" id="ARBA00001946"/>
    </source>
</evidence>
<name>A0A5C3L0X3_COPMA</name>
<dbReference type="InterPro" id="IPR036279">
    <property type="entry name" value="5-3_exonuclease_C_sf"/>
</dbReference>
<dbReference type="InterPro" id="IPR006084">
    <property type="entry name" value="XPG/Rad2"/>
</dbReference>
<keyword evidence="3" id="KW-0479">Metal-binding</keyword>
<dbReference type="PANTHER" id="PTHR11081">
    <property type="entry name" value="FLAP ENDONUCLEASE FAMILY MEMBER"/>
    <property type="match status" value="1"/>
</dbReference>
<evidence type="ECO:0000259" key="8">
    <source>
        <dbReference type="SMART" id="SM00485"/>
    </source>
</evidence>
<keyword evidence="4" id="KW-0255">Endonuclease</keyword>
<dbReference type="GO" id="GO:0017108">
    <property type="term" value="F:5'-flap endonuclease activity"/>
    <property type="evidence" value="ECO:0007669"/>
    <property type="project" value="TreeGrafter"/>
</dbReference>
<organism evidence="9 10">
    <name type="scientific">Coprinopsis marcescibilis</name>
    <name type="common">Agaric fungus</name>
    <name type="synonym">Psathyrella marcescibilis</name>
    <dbReference type="NCBI Taxonomy" id="230819"/>
    <lineage>
        <taxon>Eukaryota</taxon>
        <taxon>Fungi</taxon>
        <taxon>Dikarya</taxon>
        <taxon>Basidiomycota</taxon>
        <taxon>Agaricomycotina</taxon>
        <taxon>Agaricomycetes</taxon>
        <taxon>Agaricomycetidae</taxon>
        <taxon>Agaricales</taxon>
        <taxon>Agaricineae</taxon>
        <taxon>Psathyrellaceae</taxon>
        <taxon>Coprinopsis</taxon>
    </lineage>
</organism>
<dbReference type="STRING" id="230819.A0A5C3L0X3"/>
<dbReference type="InterPro" id="IPR006085">
    <property type="entry name" value="XPG_DNA_repair_N"/>
</dbReference>
<gene>
    <name evidence="9" type="ORF">FA15DRAFT_638250</name>
</gene>
<dbReference type="Proteomes" id="UP000307440">
    <property type="component" value="Unassembled WGS sequence"/>
</dbReference>
<sequence>MGVHGLIPFVRKACPDAIKSLPGRFKDLPGTRIVIDGTLITQRLHFAPSPHRFRHVLGWYRICRELNESNVTAICVFDGKVRHAAKTREVQRRRVAQNLAVDRGKLEDERARRLQYVNNFLVSLPTLPQPKVEVALQDLQKPTDNEFEDAYQVVSSNASQKALEEVSSSEPAVQSYLDIPLPRTTSNVDNILTSLKQSFESFRGTITSTASDVSTHPTSTSAATSTEIQQDDLVLTKAQNQLSVKEKELWAQVSSLTPSIPRDDRFSYETALELSTSLLQESSVMSDSFKRRTNLPSSDTYEQSKDLLRAMGVQCVDAPGAVEGEALASSIALRGDADFVVSEDTDVLVYGAPLIRNITSTTDHLELVSAQDIQSALDLDKATYLDFILLLGTDFSQRIKNVGPNRALQLIKQHGTIENILESETKYPPRIPASAYLQEIDIARALFNRLPANPDLSALPPAVQDSAEVAQVLQRYRLGRYLMGSTHWDHENAFAGNYFNDNYFNDCPVAQ</sequence>
<dbReference type="AlphaFoldDB" id="A0A5C3L0X3"/>
<evidence type="ECO:0000256" key="6">
    <source>
        <dbReference type="ARBA" id="ARBA00022842"/>
    </source>
</evidence>
<dbReference type="GO" id="GO:0005737">
    <property type="term" value="C:cytoplasm"/>
    <property type="evidence" value="ECO:0007669"/>
    <property type="project" value="TreeGrafter"/>
</dbReference>
<dbReference type="SMART" id="SM00484">
    <property type="entry name" value="XPGI"/>
    <property type="match status" value="1"/>
</dbReference>
<protein>
    <submittedName>
        <fullName evidence="9">PIN domain-like protein</fullName>
    </submittedName>
</protein>
<evidence type="ECO:0000313" key="9">
    <source>
        <dbReference type="EMBL" id="TFK26153.1"/>
    </source>
</evidence>
<evidence type="ECO:0000256" key="3">
    <source>
        <dbReference type="ARBA" id="ARBA00022723"/>
    </source>
</evidence>
<dbReference type="PANTHER" id="PTHR11081:SF9">
    <property type="entry name" value="FLAP ENDONUCLEASE 1"/>
    <property type="match status" value="1"/>
</dbReference>
<dbReference type="EMBL" id="ML210178">
    <property type="protein sequence ID" value="TFK26153.1"/>
    <property type="molecule type" value="Genomic_DNA"/>
</dbReference>
<dbReference type="InterPro" id="IPR006086">
    <property type="entry name" value="XPG-I_dom"/>
</dbReference>
<dbReference type="SUPFAM" id="SSF47807">
    <property type="entry name" value="5' to 3' exonuclease, C-terminal subdomain"/>
    <property type="match status" value="1"/>
</dbReference>
<keyword evidence="10" id="KW-1185">Reference proteome</keyword>